<protein>
    <submittedName>
        <fullName evidence="2">Uncharacterized protein</fullName>
    </submittedName>
</protein>
<gene>
    <name evidence="2" type="ORF">MUK42_10609</name>
</gene>
<sequence>MSAARRPGLPTLRNAGINSHPHPPPSQRATIPL</sequence>
<name>A0A9E7FEH8_9LILI</name>
<evidence type="ECO:0000256" key="1">
    <source>
        <dbReference type="SAM" id="MobiDB-lite"/>
    </source>
</evidence>
<reference evidence="2" key="1">
    <citation type="submission" date="2022-05" db="EMBL/GenBank/DDBJ databases">
        <title>The Musa troglodytarum L. genome provides insights into the mechanism of non-climacteric behaviour and enrichment of carotenoids.</title>
        <authorList>
            <person name="Wang J."/>
        </authorList>
    </citation>
    <scope>NUCLEOTIDE SEQUENCE</scope>
    <source>
        <tissue evidence="2">Leaf</tissue>
    </source>
</reference>
<evidence type="ECO:0000313" key="3">
    <source>
        <dbReference type="Proteomes" id="UP001055439"/>
    </source>
</evidence>
<feature type="region of interest" description="Disordered" evidence="1">
    <location>
        <begin position="1"/>
        <end position="33"/>
    </location>
</feature>
<accession>A0A9E7FEH8</accession>
<proteinExistence type="predicted"/>
<dbReference type="AlphaFoldDB" id="A0A9E7FEH8"/>
<organism evidence="2 3">
    <name type="scientific">Musa troglodytarum</name>
    <name type="common">fe'i banana</name>
    <dbReference type="NCBI Taxonomy" id="320322"/>
    <lineage>
        <taxon>Eukaryota</taxon>
        <taxon>Viridiplantae</taxon>
        <taxon>Streptophyta</taxon>
        <taxon>Embryophyta</taxon>
        <taxon>Tracheophyta</taxon>
        <taxon>Spermatophyta</taxon>
        <taxon>Magnoliopsida</taxon>
        <taxon>Liliopsida</taxon>
        <taxon>Zingiberales</taxon>
        <taxon>Musaceae</taxon>
        <taxon>Musa</taxon>
    </lineage>
</organism>
<dbReference type="EMBL" id="CP097506">
    <property type="protein sequence ID" value="URD95170.1"/>
    <property type="molecule type" value="Genomic_DNA"/>
</dbReference>
<dbReference type="Proteomes" id="UP001055439">
    <property type="component" value="Chromosome 4"/>
</dbReference>
<evidence type="ECO:0000313" key="2">
    <source>
        <dbReference type="EMBL" id="URD95170.1"/>
    </source>
</evidence>
<keyword evidence="3" id="KW-1185">Reference proteome</keyword>